<evidence type="ECO:0000256" key="1">
    <source>
        <dbReference type="SAM" id="Phobius"/>
    </source>
</evidence>
<name>A0ABV9ZKL0_9PSEU</name>
<feature type="transmembrane region" description="Helical" evidence="1">
    <location>
        <begin position="40"/>
        <end position="57"/>
    </location>
</feature>
<evidence type="ECO:0000313" key="3">
    <source>
        <dbReference type="Proteomes" id="UP001596175"/>
    </source>
</evidence>
<keyword evidence="1" id="KW-1133">Transmembrane helix</keyword>
<keyword evidence="3" id="KW-1185">Reference proteome</keyword>
<feature type="transmembrane region" description="Helical" evidence="1">
    <location>
        <begin position="320"/>
        <end position="340"/>
    </location>
</feature>
<dbReference type="Proteomes" id="UP001596175">
    <property type="component" value="Unassembled WGS sequence"/>
</dbReference>
<reference evidence="3" key="1">
    <citation type="journal article" date="2019" name="Int. J. Syst. Evol. Microbiol.">
        <title>The Global Catalogue of Microorganisms (GCM) 10K type strain sequencing project: providing services to taxonomists for standard genome sequencing and annotation.</title>
        <authorList>
            <consortium name="The Broad Institute Genomics Platform"/>
            <consortium name="The Broad Institute Genome Sequencing Center for Infectious Disease"/>
            <person name="Wu L."/>
            <person name="Ma J."/>
        </authorList>
    </citation>
    <scope>NUCLEOTIDE SEQUENCE [LARGE SCALE GENOMIC DNA]</scope>
    <source>
        <strain evidence="3">XZYJ18</strain>
    </source>
</reference>
<feature type="transmembrane region" description="Helical" evidence="1">
    <location>
        <begin position="147"/>
        <end position="167"/>
    </location>
</feature>
<feature type="transmembrane region" description="Helical" evidence="1">
    <location>
        <begin position="293"/>
        <end position="313"/>
    </location>
</feature>
<gene>
    <name evidence="2" type="ORF">ACFPK1_26390</name>
</gene>
<evidence type="ECO:0008006" key="4">
    <source>
        <dbReference type="Google" id="ProtNLM"/>
    </source>
</evidence>
<organism evidence="2 3">
    <name type="scientific">Actinomycetospora rhizophila</name>
    <dbReference type="NCBI Taxonomy" id="1416876"/>
    <lineage>
        <taxon>Bacteria</taxon>
        <taxon>Bacillati</taxon>
        <taxon>Actinomycetota</taxon>
        <taxon>Actinomycetes</taxon>
        <taxon>Pseudonocardiales</taxon>
        <taxon>Pseudonocardiaceae</taxon>
        <taxon>Actinomycetospora</taxon>
    </lineage>
</organism>
<proteinExistence type="predicted"/>
<protein>
    <recommendedName>
        <fullName evidence="4">Glycosyltransferase RgtA/B/C/D-like domain-containing protein</fullName>
    </recommendedName>
</protein>
<feature type="transmembrane region" description="Helical" evidence="1">
    <location>
        <begin position="189"/>
        <end position="220"/>
    </location>
</feature>
<keyword evidence="1" id="KW-0472">Membrane</keyword>
<feature type="transmembrane region" description="Helical" evidence="1">
    <location>
        <begin position="346"/>
        <end position="365"/>
    </location>
</feature>
<feature type="transmembrane region" description="Helical" evidence="1">
    <location>
        <begin position="377"/>
        <end position="398"/>
    </location>
</feature>
<accession>A0ABV9ZKL0</accession>
<evidence type="ECO:0000313" key="2">
    <source>
        <dbReference type="EMBL" id="MFC5141790.1"/>
    </source>
</evidence>
<sequence length="494" mass="51204">MTEQLGRAAAPTVPFADVGARRPRPDAGPPGPPAWSRADLLLALALFVLAAAWFLWLTRGASAQGVITGEEASITHRDTMALAMGWQPSIWSTNAGGQLFYWLAGHLDPDYGLLYARKWKAVATALLAPLLYLTARRRLGTGRAGGVLAGGLGVLLPGVSVMAWVAIETPLDVVVGLAALLVVTSRRRWWWLGLVLAGLAVSLYTAGLATAVAVVAVAVVRARDLRAVVPALLGALGGLLLLLAPLAWWRNGGIVVTGGGRSGADLSQVGLHLEELARYTLASGSSYYYFSDLPALGGPGVALALLLAAVLALAARGARLWPWAVAGVCAVGLYAVSSGVPGTRRVVLAVVVLGLAAAVGVDVLARWVAERGPRAAAVLPLVLLVAVAVPLVSTTVGWRAELASGTRPLPIDWPFPVDAGGDQATTLARLGDELRAGRLDPRAVGDGWGGTRTLAMIFMLDRRAGRTPALSPGDVVAYYRVSEDCPPLDGAACG</sequence>
<keyword evidence="1" id="KW-0812">Transmembrane</keyword>
<dbReference type="RefSeq" id="WP_378023931.1">
    <property type="nucleotide sequence ID" value="NZ_JBHSKG010000018.1"/>
</dbReference>
<comment type="caution">
    <text evidence="2">The sequence shown here is derived from an EMBL/GenBank/DDBJ whole genome shotgun (WGS) entry which is preliminary data.</text>
</comment>
<dbReference type="EMBL" id="JBHSKG010000018">
    <property type="protein sequence ID" value="MFC5141790.1"/>
    <property type="molecule type" value="Genomic_DNA"/>
</dbReference>
<feature type="transmembrane region" description="Helical" evidence="1">
    <location>
        <begin position="227"/>
        <end position="249"/>
    </location>
</feature>